<keyword evidence="1" id="KW-0418">Kinase</keyword>
<proteinExistence type="predicted"/>
<accession>A9XP24</accession>
<dbReference type="EMBL" id="EF585904">
    <property type="protein sequence ID" value="ABQ42093.1"/>
    <property type="molecule type" value="Genomic_DNA"/>
</dbReference>
<protein>
    <submittedName>
        <fullName evidence="1">Putative phosphofructokinase</fullName>
    </submittedName>
</protein>
<organism evidence="1">
    <name type="scientific">Sonneratia ovata</name>
    <dbReference type="NCBI Taxonomy" id="122816"/>
    <lineage>
        <taxon>Eukaryota</taxon>
        <taxon>Viridiplantae</taxon>
        <taxon>Streptophyta</taxon>
        <taxon>Embryophyta</taxon>
        <taxon>Tracheophyta</taxon>
        <taxon>Spermatophyta</taxon>
        <taxon>Magnoliopsida</taxon>
        <taxon>eudicotyledons</taxon>
        <taxon>Gunneridae</taxon>
        <taxon>Pentapetalae</taxon>
        <taxon>rosids</taxon>
        <taxon>malvids</taxon>
        <taxon>Myrtales</taxon>
        <taxon>Lythraceae</taxon>
        <taxon>Sonneratia</taxon>
    </lineage>
</organism>
<dbReference type="GO" id="GO:0016301">
    <property type="term" value="F:kinase activity"/>
    <property type="evidence" value="ECO:0007669"/>
    <property type="project" value="UniProtKB-KW"/>
</dbReference>
<sequence>LHNLNQHLRLLMLKEGGFNGKAANFYDEKEYAEKMEEFYGKLDLVKYMVKPGSSVELLNMALTSLASLIDFL</sequence>
<reference evidence="1" key="1">
    <citation type="journal article" date="2007" name="Mol. Biol. Evol.">
        <title>Population genetics of speciation in nonmodel organisms: I. Ancestral polymorphism in mangroves.</title>
        <authorList>
            <person name="Zhou R."/>
            <person name="Zeng K."/>
            <person name="Wu W."/>
            <person name="Chen X."/>
            <person name="Yang Z."/>
            <person name="Shi S."/>
            <person name="Wu C.I."/>
        </authorList>
    </citation>
    <scope>NUCLEOTIDE SEQUENCE</scope>
    <source>
        <strain evidence="1">Sonn489_3</strain>
    </source>
</reference>
<dbReference type="AlphaFoldDB" id="A9XP24"/>
<evidence type="ECO:0000313" key="1">
    <source>
        <dbReference type="EMBL" id="ABQ42093.1"/>
    </source>
</evidence>
<name>A9XP24_9MYRT</name>
<feature type="non-terminal residue" evidence="1">
    <location>
        <position position="1"/>
    </location>
</feature>
<keyword evidence="1" id="KW-0808">Transferase</keyword>
<feature type="non-terminal residue" evidence="1">
    <location>
        <position position="72"/>
    </location>
</feature>